<evidence type="ECO:0000256" key="1">
    <source>
        <dbReference type="SAM" id="SignalP"/>
    </source>
</evidence>
<evidence type="ECO:0000259" key="2">
    <source>
        <dbReference type="Pfam" id="PF13568"/>
    </source>
</evidence>
<feature type="signal peptide" evidence="1">
    <location>
        <begin position="1"/>
        <end position="19"/>
    </location>
</feature>
<dbReference type="InterPro" id="IPR025665">
    <property type="entry name" value="Beta-barrel_OMP_2"/>
</dbReference>
<dbReference type="OrthoDB" id="947434at2"/>
<accession>H6L4D1</accession>
<proteinExistence type="predicted"/>
<evidence type="ECO:0000313" key="4">
    <source>
        <dbReference type="Proteomes" id="UP000007519"/>
    </source>
</evidence>
<feature type="domain" description="Outer membrane protein beta-barrel" evidence="2">
    <location>
        <begin position="18"/>
        <end position="209"/>
    </location>
</feature>
<dbReference type="EMBL" id="CP002831">
    <property type="protein sequence ID" value="AFC22810.1"/>
    <property type="molecule type" value="Genomic_DNA"/>
</dbReference>
<dbReference type="RefSeq" id="WP_014373062.1">
    <property type="nucleotide sequence ID" value="NC_016940.1"/>
</dbReference>
<evidence type="ECO:0000313" key="3">
    <source>
        <dbReference type="EMBL" id="AFC22810.1"/>
    </source>
</evidence>
<feature type="chain" id="PRO_5003603926" description="Outer membrane protein beta-barrel domain-containing protein" evidence="1">
    <location>
        <begin position="20"/>
        <end position="264"/>
    </location>
</feature>
<organism evidence="3 4">
    <name type="scientific">Saprospira grandis (strain Lewin)</name>
    <dbReference type="NCBI Taxonomy" id="984262"/>
    <lineage>
        <taxon>Bacteria</taxon>
        <taxon>Pseudomonadati</taxon>
        <taxon>Bacteroidota</taxon>
        <taxon>Saprospiria</taxon>
        <taxon>Saprospirales</taxon>
        <taxon>Saprospiraceae</taxon>
        <taxon>Saprospira</taxon>
    </lineage>
</organism>
<protein>
    <recommendedName>
        <fullName evidence="2">Outer membrane protein beta-barrel domain-containing protein</fullName>
    </recommendedName>
</protein>
<dbReference type="HOGENOM" id="CLU_1065145_0_0_10"/>
<sequence length="264" mass="29051">MRNLSLLALFLMAAQFGFAQKDLEFGVTFTPATSWIINDEDFAQGDEMDLQATFGYNAGAHLGINFTEGMGLQLGLNLSQQGQNYINKASSSNKDEMDVYSRKLTYVRVPVLLKFNGSTEGSFTSYFRFGPHLDFLSKAVYNYEENSGAVFHIDREDIDMTRIEKRSCGNYKIYNDVVFGATLEMGGAINVDENMKILVLFHLSSSLTNPEGQDSYAAGKDVSGPFSANPSAFPDYDYSRTRGTAYNVMGGLTVGLTYTIGGGE</sequence>
<dbReference type="Pfam" id="PF13568">
    <property type="entry name" value="OMP_b-brl_2"/>
    <property type="match status" value="1"/>
</dbReference>
<keyword evidence="4" id="KW-1185">Reference proteome</keyword>
<dbReference type="AlphaFoldDB" id="H6L4D1"/>
<reference evidence="3 4" key="1">
    <citation type="journal article" date="2012" name="Stand. Genomic Sci.">
        <title>Complete genome sequencing and analysis of Saprospira grandis str. Lewin, a predatory marine bacterium.</title>
        <authorList>
            <person name="Saw J.H."/>
            <person name="Yuryev A."/>
            <person name="Kanbe M."/>
            <person name="Hou S."/>
            <person name="Young A.G."/>
            <person name="Aizawa S."/>
            <person name="Alam M."/>
        </authorList>
    </citation>
    <scope>NUCLEOTIDE SEQUENCE [LARGE SCALE GENOMIC DNA]</scope>
    <source>
        <strain evidence="3 4">Lewin</strain>
    </source>
</reference>
<gene>
    <name evidence="3" type="ordered locus">SGRA_0065</name>
</gene>
<dbReference type="STRING" id="984262.SGRA_0065"/>
<dbReference type="Proteomes" id="UP000007519">
    <property type="component" value="Chromosome"/>
</dbReference>
<dbReference type="KEGG" id="sgn:SGRA_0065"/>
<name>H6L4D1_SAPGL</name>
<keyword evidence="1" id="KW-0732">Signal</keyword>